<sequence>MNLRAPGGIDDFGDTPEEDELRKSFIMTWNDEGKYMGAYAMARPDLPNYVDPRVEPPVTGAVAVPWNGFPKLLSRWFDDETSEQGRERAEAGADVLVPLWSCVLPDADKKLFVMECAPHQVPFYANLYGDHVTQLVRPRRLVNADGSVGAELVEEYRQQDEYLEWFAKRDEQGRLVELHFTAEPPDYWRALAEVSREKVLALYERILGHPVPADEVFHATDVATIGVDAKGNVGWFITSNKGEYNPLNAWTTRKGIIHLTHGANTLGAEVNLAKEASKVLECDALPVPPLSEPTAEVRRIACGGYGGINRSSDPLIGLAVGDHVSDGARITLTDPVGLYIMNCNLAGLRNPDGQVVGEAVRAVVRGRADAAEPRIVRVELKAPVGASYVLGDCQLDGRLLRRGGQVARQTTMGLYAQVYPGSATMDVSPCSAIPCRNPTRPTHFVPSGRDRESGQHVCPVSDDPKLLLQSPYLPAAGAQGSPDPAAQAARLKSHAGAPVKIDAVHQRPASRAPVGI</sequence>
<organism evidence="2 3">
    <name type="scientific">Achromobacter spanius</name>
    <dbReference type="NCBI Taxonomy" id="217203"/>
    <lineage>
        <taxon>Bacteria</taxon>
        <taxon>Pseudomonadati</taxon>
        <taxon>Pseudomonadota</taxon>
        <taxon>Betaproteobacteria</taxon>
        <taxon>Burkholderiales</taxon>
        <taxon>Alcaligenaceae</taxon>
        <taxon>Achromobacter</taxon>
    </lineage>
</organism>
<dbReference type="AlphaFoldDB" id="A0AA42LPU4"/>
<protein>
    <submittedName>
        <fullName evidence="2">Uncharacterized protein</fullName>
    </submittedName>
</protein>
<name>A0AA42LPU4_9BURK</name>
<evidence type="ECO:0000313" key="2">
    <source>
        <dbReference type="EMBL" id="MDH0737328.1"/>
    </source>
</evidence>
<accession>A0AA42LPU4</accession>
<reference evidence="2" key="1">
    <citation type="submission" date="2022-09" db="EMBL/GenBank/DDBJ databases">
        <title>Intensive care unit water sources are persistently colonized with multi-drug resistant bacteria and are the site of extensive horizontal gene transfer of antibiotic resistance genes.</title>
        <authorList>
            <person name="Diorio-Toth L."/>
        </authorList>
    </citation>
    <scope>NUCLEOTIDE SEQUENCE</scope>
    <source>
        <strain evidence="2">GD03843</strain>
    </source>
</reference>
<comment type="caution">
    <text evidence="2">The sequence shown here is derived from an EMBL/GenBank/DDBJ whole genome shotgun (WGS) entry which is preliminary data.</text>
</comment>
<feature type="region of interest" description="Disordered" evidence="1">
    <location>
        <begin position="473"/>
        <end position="498"/>
    </location>
</feature>
<evidence type="ECO:0000256" key="1">
    <source>
        <dbReference type="SAM" id="MobiDB-lite"/>
    </source>
</evidence>
<dbReference type="RefSeq" id="WP_279995817.1">
    <property type="nucleotide sequence ID" value="NZ_JAOCDZ010000010.1"/>
</dbReference>
<evidence type="ECO:0000313" key="3">
    <source>
        <dbReference type="Proteomes" id="UP001161094"/>
    </source>
</evidence>
<gene>
    <name evidence="2" type="ORF">N5D93_16065</name>
</gene>
<dbReference type="Proteomes" id="UP001161094">
    <property type="component" value="Unassembled WGS sequence"/>
</dbReference>
<proteinExistence type="predicted"/>
<dbReference type="EMBL" id="JAOCDZ010000010">
    <property type="protein sequence ID" value="MDH0737328.1"/>
    <property type="molecule type" value="Genomic_DNA"/>
</dbReference>